<dbReference type="Proteomes" id="UP000019666">
    <property type="component" value="Unassembled WGS sequence"/>
</dbReference>
<accession>A0A017HPL7</accession>
<dbReference type="Pfam" id="PF06240">
    <property type="entry name" value="COXG"/>
    <property type="match status" value="1"/>
</dbReference>
<gene>
    <name evidence="1" type="ORF">Rumeso_02189</name>
</gene>
<dbReference type="SUPFAM" id="SSF55961">
    <property type="entry name" value="Bet v1-like"/>
    <property type="match status" value="1"/>
</dbReference>
<name>A0A017HPL7_9RHOB</name>
<dbReference type="CDD" id="cd05018">
    <property type="entry name" value="CoxG"/>
    <property type="match status" value="1"/>
</dbReference>
<organism evidence="1 2">
    <name type="scientific">Rubellimicrobium mesophilum DSM 19309</name>
    <dbReference type="NCBI Taxonomy" id="442562"/>
    <lineage>
        <taxon>Bacteria</taxon>
        <taxon>Pseudomonadati</taxon>
        <taxon>Pseudomonadota</taxon>
        <taxon>Alphaproteobacteria</taxon>
        <taxon>Rhodobacterales</taxon>
        <taxon>Roseobacteraceae</taxon>
        <taxon>Rubellimicrobium</taxon>
    </lineage>
</organism>
<comment type="caution">
    <text evidence="1">The sequence shown here is derived from an EMBL/GenBank/DDBJ whole genome shotgun (WGS) entry which is preliminary data.</text>
</comment>
<protein>
    <recommendedName>
        <fullName evidence="3">Carbon monoxide dehydrogenase G protein</fullName>
    </recommendedName>
</protein>
<reference evidence="1 2" key="1">
    <citation type="submission" date="2013-02" db="EMBL/GenBank/DDBJ databases">
        <authorList>
            <person name="Fiebig A."/>
            <person name="Goeker M."/>
            <person name="Klenk H.-P.P."/>
        </authorList>
    </citation>
    <scope>NUCLEOTIDE SEQUENCE [LARGE SCALE GENOMIC DNA]</scope>
    <source>
        <strain evidence="1 2">DSM 19309</strain>
    </source>
</reference>
<evidence type="ECO:0000313" key="1">
    <source>
        <dbReference type="EMBL" id="EYD76265.1"/>
    </source>
</evidence>
<keyword evidence="2" id="KW-1185">Reference proteome</keyword>
<evidence type="ECO:0008006" key="3">
    <source>
        <dbReference type="Google" id="ProtNLM"/>
    </source>
</evidence>
<dbReference type="PANTHER" id="PTHR38588:SF1">
    <property type="entry name" value="BLL0334 PROTEIN"/>
    <property type="match status" value="1"/>
</dbReference>
<dbReference type="InterPro" id="IPR010419">
    <property type="entry name" value="CO_DH_gsu"/>
</dbReference>
<evidence type="ECO:0000313" key="2">
    <source>
        <dbReference type="Proteomes" id="UP000019666"/>
    </source>
</evidence>
<dbReference type="AlphaFoldDB" id="A0A017HPL7"/>
<dbReference type="RefSeq" id="WP_051521303.1">
    <property type="nucleotide sequence ID" value="NZ_KK088576.1"/>
</dbReference>
<sequence length="164" mass="17080">MQITGEKTVATAPEAVWAALIDPEFLKALIPGCESMTGSPETGYDITVARQVGGMTARLTGFFDLSEVEPGRGCVLSGGGSGGGASHAKGRARIRLVPEGEGTRLSWEIAAELGGKLANLPGFVVKLAAQKVADGFVERFAAAIEKRPVQRKGWLGRIVGSKDA</sequence>
<dbReference type="Gene3D" id="3.30.530.20">
    <property type="match status" value="1"/>
</dbReference>
<dbReference type="STRING" id="442562.Rumeso_02189"/>
<dbReference type="HOGENOM" id="CLU_046420_1_0_5"/>
<dbReference type="OrthoDB" id="9787428at2"/>
<dbReference type="PANTHER" id="PTHR38588">
    <property type="entry name" value="BLL0334 PROTEIN"/>
    <property type="match status" value="1"/>
</dbReference>
<dbReference type="InterPro" id="IPR023393">
    <property type="entry name" value="START-like_dom_sf"/>
</dbReference>
<proteinExistence type="predicted"/>
<dbReference type="EMBL" id="AOSK01000054">
    <property type="protein sequence ID" value="EYD76265.1"/>
    <property type="molecule type" value="Genomic_DNA"/>
</dbReference>